<dbReference type="PANTHER" id="PTHR33653:SF1">
    <property type="entry name" value="RIBONUCLEASE VAPC2"/>
    <property type="match status" value="1"/>
</dbReference>
<comment type="cofactor">
    <cofactor evidence="1">
        <name>Mg(2+)</name>
        <dbReference type="ChEBI" id="CHEBI:18420"/>
    </cofactor>
</comment>
<keyword evidence="3" id="KW-0540">Nuclease</keyword>
<keyword evidence="11" id="KW-1185">Reference proteome</keyword>
<evidence type="ECO:0000256" key="4">
    <source>
        <dbReference type="ARBA" id="ARBA00022723"/>
    </source>
</evidence>
<evidence type="ECO:0000256" key="7">
    <source>
        <dbReference type="ARBA" id="ARBA00038093"/>
    </source>
</evidence>
<evidence type="ECO:0000256" key="2">
    <source>
        <dbReference type="ARBA" id="ARBA00022649"/>
    </source>
</evidence>
<keyword evidence="5" id="KW-0378">Hydrolase</keyword>
<feature type="domain" description="PIN" evidence="8">
    <location>
        <begin position="2"/>
        <end position="114"/>
    </location>
</feature>
<dbReference type="RefSeq" id="WP_006669832.1">
    <property type="nucleotide sequence ID" value="NZ_FO818640.1"/>
</dbReference>
<evidence type="ECO:0000313" key="11">
    <source>
        <dbReference type="Proteomes" id="UP000032946"/>
    </source>
</evidence>
<dbReference type="Gene3D" id="3.40.50.1010">
    <property type="entry name" value="5'-nuclease"/>
    <property type="match status" value="1"/>
</dbReference>
<evidence type="ECO:0000256" key="5">
    <source>
        <dbReference type="ARBA" id="ARBA00022801"/>
    </source>
</evidence>
<dbReference type="InterPro" id="IPR002716">
    <property type="entry name" value="PIN_dom"/>
</dbReference>
<protein>
    <recommendedName>
        <fullName evidence="8">PIN domain-containing protein</fullName>
    </recommendedName>
</protein>
<dbReference type="EMBL" id="FO818640">
    <property type="protein sequence ID" value="CDM93493.1"/>
    <property type="molecule type" value="Genomic_DNA"/>
</dbReference>
<name>A0A9P1KCF2_9CYAN</name>
<evidence type="ECO:0000256" key="1">
    <source>
        <dbReference type="ARBA" id="ARBA00001946"/>
    </source>
</evidence>
<dbReference type="SUPFAM" id="SSF88723">
    <property type="entry name" value="PIN domain-like"/>
    <property type="match status" value="1"/>
</dbReference>
<evidence type="ECO:0000313" key="10">
    <source>
        <dbReference type="EMBL" id="CDM93508.1"/>
    </source>
</evidence>
<gene>
    <name evidence="9" type="ORF">ARTHRO_11166</name>
    <name evidence="10" type="ORF">ARTHRO_11181</name>
</gene>
<evidence type="ECO:0000256" key="6">
    <source>
        <dbReference type="ARBA" id="ARBA00022842"/>
    </source>
</evidence>
<comment type="similarity">
    <text evidence="7">Belongs to the PINc/VapC protein family.</text>
</comment>
<keyword evidence="6" id="KW-0460">Magnesium</keyword>
<dbReference type="EMBL" id="FO818640">
    <property type="protein sequence ID" value="CDM93508.1"/>
    <property type="molecule type" value="Genomic_DNA"/>
</dbReference>
<sequence>MYLLDTDIFIDIQRGFTPALSWFVSLQELPSIPGFVVMELIQDAQNKQQVRKALQLVAPLPVVWPTEIDCARALSDFTAYHLSHKVGLIDALIAACAVGQGFTLCTFNTKHYRVIPGLKIEQPYNR</sequence>
<reference evidence="9 11" key="1">
    <citation type="submission" date="2014-02" db="EMBL/GenBank/DDBJ databases">
        <authorList>
            <person name="Genoscope - CEA"/>
        </authorList>
    </citation>
    <scope>NUCLEOTIDE SEQUENCE [LARGE SCALE GENOMIC DNA]</scope>
    <source>
        <strain evidence="9 11">PCC 8005</strain>
    </source>
</reference>
<evidence type="ECO:0000256" key="3">
    <source>
        <dbReference type="ARBA" id="ARBA00022722"/>
    </source>
</evidence>
<organism evidence="9 11">
    <name type="scientific">Limnospira indica PCC 8005</name>
    <dbReference type="NCBI Taxonomy" id="376219"/>
    <lineage>
        <taxon>Bacteria</taxon>
        <taxon>Bacillati</taxon>
        <taxon>Cyanobacteriota</taxon>
        <taxon>Cyanophyceae</taxon>
        <taxon>Oscillatoriophycideae</taxon>
        <taxon>Oscillatoriales</taxon>
        <taxon>Sirenicapillariaceae</taxon>
        <taxon>Limnospira</taxon>
    </lineage>
</organism>
<keyword evidence="2" id="KW-1277">Toxin-antitoxin system</keyword>
<dbReference type="PANTHER" id="PTHR33653">
    <property type="entry name" value="RIBONUCLEASE VAPC2"/>
    <property type="match status" value="1"/>
</dbReference>
<proteinExistence type="inferred from homology"/>
<keyword evidence="4" id="KW-0479">Metal-binding</keyword>
<dbReference type="GO" id="GO:0046872">
    <property type="term" value="F:metal ion binding"/>
    <property type="evidence" value="ECO:0007669"/>
    <property type="project" value="UniProtKB-KW"/>
</dbReference>
<dbReference type="InterPro" id="IPR050556">
    <property type="entry name" value="Type_II_TA_system_RNase"/>
</dbReference>
<accession>A0A9P1KCF2</accession>
<dbReference type="GO" id="GO:0016787">
    <property type="term" value="F:hydrolase activity"/>
    <property type="evidence" value="ECO:0007669"/>
    <property type="project" value="UniProtKB-KW"/>
</dbReference>
<dbReference type="GO" id="GO:0004518">
    <property type="term" value="F:nuclease activity"/>
    <property type="evidence" value="ECO:0007669"/>
    <property type="project" value="UniProtKB-KW"/>
</dbReference>
<dbReference type="InterPro" id="IPR029060">
    <property type="entry name" value="PIN-like_dom_sf"/>
</dbReference>
<dbReference type="Pfam" id="PF01850">
    <property type="entry name" value="PIN"/>
    <property type="match status" value="1"/>
</dbReference>
<evidence type="ECO:0000313" key="9">
    <source>
        <dbReference type="EMBL" id="CDM93493.1"/>
    </source>
</evidence>
<dbReference type="Proteomes" id="UP000032946">
    <property type="component" value="Chromosome"/>
</dbReference>
<evidence type="ECO:0000259" key="8">
    <source>
        <dbReference type="Pfam" id="PF01850"/>
    </source>
</evidence>
<dbReference type="AlphaFoldDB" id="A0A9P1KCF2"/>